<evidence type="ECO:0000313" key="3">
    <source>
        <dbReference type="Proteomes" id="UP001195769"/>
    </source>
</evidence>
<dbReference type="Proteomes" id="UP001195769">
    <property type="component" value="Unassembled WGS sequence"/>
</dbReference>
<name>A0AAD4HI45_9AGAM</name>
<feature type="transmembrane region" description="Helical" evidence="1">
    <location>
        <begin position="211"/>
        <end position="232"/>
    </location>
</feature>
<proteinExistence type="predicted"/>
<organism evidence="2 3">
    <name type="scientific">Suillus fuscotomentosus</name>
    <dbReference type="NCBI Taxonomy" id="1912939"/>
    <lineage>
        <taxon>Eukaryota</taxon>
        <taxon>Fungi</taxon>
        <taxon>Dikarya</taxon>
        <taxon>Basidiomycota</taxon>
        <taxon>Agaricomycotina</taxon>
        <taxon>Agaricomycetes</taxon>
        <taxon>Agaricomycetidae</taxon>
        <taxon>Boletales</taxon>
        <taxon>Suillineae</taxon>
        <taxon>Suillaceae</taxon>
        <taxon>Suillus</taxon>
    </lineage>
</organism>
<dbReference type="EMBL" id="JABBWK010000056">
    <property type="protein sequence ID" value="KAG1896339.1"/>
    <property type="molecule type" value="Genomic_DNA"/>
</dbReference>
<comment type="caution">
    <text evidence="2">The sequence shown here is derived from an EMBL/GenBank/DDBJ whole genome shotgun (WGS) entry which is preliminary data.</text>
</comment>
<protein>
    <submittedName>
        <fullName evidence="2">Uncharacterized protein</fullName>
    </submittedName>
</protein>
<dbReference type="InterPro" id="IPR015943">
    <property type="entry name" value="WD40/YVTN_repeat-like_dom_sf"/>
</dbReference>
<keyword evidence="1" id="KW-0472">Membrane</keyword>
<sequence length="348" mass="38501">MSSEGSTRIAVGTRDKIVQVLVLNTNSQLEAVFVVRLDNTVPKSVAFADDKGVYVFGLYDGNFIKLKGDDGTVVKEYSCQSVIGHAAINQKRGVFVEPVRTFITAPPSVSVPKQVAFGAEGRLVVGGSDNGLVYIFERKTGKLLESLHHSNAGLVQTIATRDINGRCIVTSALQALRHKATVNLWVYDYGMKKETITSKESWSLSCALTRIFTILIHASALLVTLCFLMNYVNYDTMALSADLGQRMRHTRVFFANNLEASVREAVLDKVPHAQEKNHEKSDILMLRELAERLMEAIREAEGDVGEESAIGEKDEITAEAERVFYEALRVRWVDTREDSSGGKDVILI</sequence>
<dbReference type="InterPro" id="IPR011047">
    <property type="entry name" value="Quinoprotein_ADH-like_sf"/>
</dbReference>
<evidence type="ECO:0000256" key="1">
    <source>
        <dbReference type="SAM" id="Phobius"/>
    </source>
</evidence>
<keyword evidence="3" id="KW-1185">Reference proteome</keyword>
<accession>A0AAD4HI45</accession>
<dbReference type="GeneID" id="64661984"/>
<dbReference type="AlphaFoldDB" id="A0AAD4HI45"/>
<evidence type="ECO:0000313" key="2">
    <source>
        <dbReference type="EMBL" id="KAG1896339.1"/>
    </source>
</evidence>
<dbReference type="Gene3D" id="2.130.10.10">
    <property type="entry name" value="YVTN repeat-like/Quinoprotein amine dehydrogenase"/>
    <property type="match status" value="1"/>
</dbReference>
<dbReference type="RefSeq" id="XP_041221915.1">
    <property type="nucleotide sequence ID" value="XM_041367686.1"/>
</dbReference>
<keyword evidence="1" id="KW-1133">Transmembrane helix</keyword>
<keyword evidence="1" id="KW-0812">Transmembrane</keyword>
<dbReference type="SUPFAM" id="SSF50998">
    <property type="entry name" value="Quinoprotein alcohol dehydrogenase-like"/>
    <property type="match status" value="1"/>
</dbReference>
<gene>
    <name evidence="2" type="ORF">F5891DRAFT_1193137</name>
</gene>
<reference evidence="2" key="1">
    <citation type="journal article" date="2020" name="New Phytol.">
        <title>Comparative genomics reveals dynamic genome evolution in host specialist ectomycorrhizal fungi.</title>
        <authorList>
            <person name="Lofgren L.A."/>
            <person name="Nguyen N.H."/>
            <person name="Vilgalys R."/>
            <person name="Ruytinx J."/>
            <person name="Liao H.L."/>
            <person name="Branco S."/>
            <person name="Kuo A."/>
            <person name="LaButti K."/>
            <person name="Lipzen A."/>
            <person name="Andreopoulos W."/>
            <person name="Pangilinan J."/>
            <person name="Riley R."/>
            <person name="Hundley H."/>
            <person name="Na H."/>
            <person name="Barry K."/>
            <person name="Grigoriev I.V."/>
            <person name="Stajich J.E."/>
            <person name="Kennedy P.G."/>
        </authorList>
    </citation>
    <scope>NUCLEOTIDE SEQUENCE</scope>
    <source>
        <strain evidence="2">FC203</strain>
    </source>
</reference>